<reference evidence="1" key="1">
    <citation type="submission" date="2019-07" db="EMBL/GenBank/DDBJ databases">
        <title>Annotation for the trematode Paragonimus miyazaki's.</title>
        <authorList>
            <person name="Choi Y.-J."/>
        </authorList>
    </citation>
    <scope>NUCLEOTIDE SEQUENCE</scope>
    <source>
        <strain evidence="1">Japan</strain>
    </source>
</reference>
<sequence>MEAQITFNNSKLLGEDINYTCPAFKELAKATLNSRFFNSSTSYLWRTDNNLERHQYYHETTHQTHARTEIQITSNNSRLLDEDINYTCPPFKELVKDTLNSRFFNSSTSYMQRTVILLG</sequence>
<gene>
    <name evidence="1" type="ORF">EG68_09519</name>
</gene>
<comment type="caution">
    <text evidence="1">The sequence shown here is derived from an EMBL/GenBank/DDBJ whole genome shotgun (WGS) entry which is preliminary data.</text>
</comment>
<protein>
    <submittedName>
        <fullName evidence="1">Uncharacterized protein</fullName>
    </submittedName>
</protein>
<evidence type="ECO:0000313" key="1">
    <source>
        <dbReference type="EMBL" id="KAF7245099.1"/>
    </source>
</evidence>
<name>A0A8S9YGF6_9TREM</name>
<accession>A0A8S9YGF6</accession>
<organism evidence="1 2">
    <name type="scientific">Paragonimus skrjabini miyazakii</name>
    <dbReference type="NCBI Taxonomy" id="59628"/>
    <lineage>
        <taxon>Eukaryota</taxon>
        <taxon>Metazoa</taxon>
        <taxon>Spiralia</taxon>
        <taxon>Lophotrochozoa</taxon>
        <taxon>Platyhelminthes</taxon>
        <taxon>Trematoda</taxon>
        <taxon>Digenea</taxon>
        <taxon>Plagiorchiida</taxon>
        <taxon>Troglotremata</taxon>
        <taxon>Troglotrematidae</taxon>
        <taxon>Paragonimus</taxon>
    </lineage>
</organism>
<keyword evidence="2" id="KW-1185">Reference proteome</keyword>
<dbReference type="Proteomes" id="UP000822476">
    <property type="component" value="Unassembled WGS sequence"/>
</dbReference>
<proteinExistence type="predicted"/>
<evidence type="ECO:0000313" key="2">
    <source>
        <dbReference type="Proteomes" id="UP000822476"/>
    </source>
</evidence>
<dbReference type="AlphaFoldDB" id="A0A8S9YGF6"/>
<dbReference type="EMBL" id="JTDE01006177">
    <property type="protein sequence ID" value="KAF7245099.1"/>
    <property type="molecule type" value="Genomic_DNA"/>
</dbReference>